<reference evidence="2" key="1">
    <citation type="journal article" date="2024" name="IScience">
        <title>Strigolactones Initiate the Formation of Haustorium-like Structures in Castilleja.</title>
        <authorList>
            <person name="Buerger M."/>
            <person name="Peterson D."/>
            <person name="Chory J."/>
        </authorList>
    </citation>
    <scope>NUCLEOTIDE SEQUENCE [LARGE SCALE GENOMIC DNA]</scope>
</reference>
<comment type="caution">
    <text evidence="1">The sequence shown here is derived from an EMBL/GenBank/DDBJ whole genome shotgun (WGS) entry which is preliminary data.</text>
</comment>
<sequence>MTISRFSFTDGNCALFLLKHSVSNNLDSHTSHVGDESYGCEDGDEIHGPEREIERSMVARSCGFPSPSWKRPLILVSISFWFESELRSL</sequence>
<dbReference type="AlphaFoldDB" id="A0ABD3BBP2"/>
<gene>
    <name evidence="1" type="ORF">CASFOL_040456</name>
</gene>
<organism evidence="1 2">
    <name type="scientific">Castilleja foliolosa</name>
    <dbReference type="NCBI Taxonomy" id="1961234"/>
    <lineage>
        <taxon>Eukaryota</taxon>
        <taxon>Viridiplantae</taxon>
        <taxon>Streptophyta</taxon>
        <taxon>Embryophyta</taxon>
        <taxon>Tracheophyta</taxon>
        <taxon>Spermatophyta</taxon>
        <taxon>Magnoliopsida</taxon>
        <taxon>eudicotyledons</taxon>
        <taxon>Gunneridae</taxon>
        <taxon>Pentapetalae</taxon>
        <taxon>asterids</taxon>
        <taxon>lamiids</taxon>
        <taxon>Lamiales</taxon>
        <taxon>Orobanchaceae</taxon>
        <taxon>Pedicularideae</taxon>
        <taxon>Castillejinae</taxon>
        <taxon>Castilleja</taxon>
    </lineage>
</organism>
<keyword evidence="2" id="KW-1185">Reference proteome</keyword>
<protein>
    <submittedName>
        <fullName evidence="1">Uncharacterized protein</fullName>
    </submittedName>
</protein>
<evidence type="ECO:0000313" key="1">
    <source>
        <dbReference type="EMBL" id="KAL3614795.1"/>
    </source>
</evidence>
<dbReference type="EMBL" id="JAVIJP010000100">
    <property type="protein sequence ID" value="KAL3614795.1"/>
    <property type="molecule type" value="Genomic_DNA"/>
</dbReference>
<proteinExistence type="predicted"/>
<name>A0ABD3BBP2_9LAMI</name>
<accession>A0ABD3BBP2</accession>
<evidence type="ECO:0000313" key="2">
    <source>
        <dbReference type="Proteomes" id="UP001632038"/>
    </source>
</evidence>
<dbReference type="Proteomes" id="UP001632038">
    <property type="component" value="Unassembled WGS sequence"/>
</dbReference>